<keyword evidence="1" id="KW-1133">Transmembrane helix</keyword>
<proteinExistence type="predicted"/>
<sequence>MRNAQPRWRRYLWLLVSVIFALNGLRYAFFGTSLGPWPLQVVFAVGFFVLAALWFRNFLTTVNRRNEAGRQA</sequence>
<evidence type="ECO:0000313" key="2">
    <source>
        <dbReference type="EMBL" id="MDR7301426.1"/>
    </source>
</evidence>
<organism evidence="2 3">
    <name type="scientific">Haloactinomyces albus</name>
    <dbReference type="NCBI Taxonomy" id="1352928"/>
    <lineage>
        <taxon>Bacteria</taxon>
        <taxon>Bacillati</taxon>
        <taxon>Actinomycetota</taxon>
        <taxon>Actinomycetes</taxon>
        <taxon>Actinopolysporales</taxon>
        <taxon>Actinopolysporaceae</taxon>
        <taxon>Haloactinomyces</taxon>
    </lineage>
</organism>
<keyword evidence="2" id="KW-0645">Protease</keyword>
<keyword evidence="1" id="KW-0812">Transmembrane</keyword>
<keyword evidence="3" id="KW-1185">Reference proteome</keyword>
<dbReference type="Proteomes" id="UP001180845">
    <property type="component" value="Unassembled WGS sequence"/>
</dbReference>
<comment type="caution">
    <text evidence="2">The sequence shown here is derived from an EMBL/GenBank/DDBJ whole genome shotgun (WGS) entry which is preliminary data.</text>
</comment>
<dbReference type="RefSeq" id="WP_310271883.1">
    <property type="nucleotide sequence ID" value="NZ_JAVDXW010000001.1"/>
</dbReference>
<dbReference type="GO" id="GO:0006508">
    <property type="term" value="P:proteolysis"/>
    <property type="evidence" value="ECO:0007669"/>
    <property type="project" value="UniProtKB-KW"/>
</dbReference>
<evidence type="ECO:0000256" key="1">
    <source>
        <dbReference type="SAM" id="Phobius"/>
    </source>
</evidence>
<feature type="transmembrane region" description="Helical" evidence="1">
    <location>
        <begin position="12"/>
        <end position="31"/>
    </location>
</feature>
<accession>A0AAE3ZCY1</accession>
<keyword evidence="2" id="KW-0378">Hydrolase</keyword>
<feature type="transmembrane region" description="Helical" evidence="1">
    <location>
        <begin position="37"/>
        <end position="55"/>
    </location>
</feature>
<reference evidence="2" key="1">
    <citation type="submission" date="2023-07" db="EMBL/GenBank/DDBJ databases">
        <title>Sequencing the genomes of 1000 actinobacteria strains.</title>
        <authorList>
            <person name="Klenk H.-P."/>
        </authorList>
    </citation>
    <scope>NUCLEOTIDE SEQUENCE</scope>
    <source>
        <strain evidence="2">DSM 45977</strain>
    </source>
</reference>
<name>A0AAE3ZCY1_9ACTN</name>
<protein>
    <submittedName>
        <fullName evidence="2">Membrane protein implicated in regulation of membrane protease activity</fullName>
    </submittedName>
</protein>
<gene>
    <name evidence="2" type="ORF">JOF55_001607</name>
</gene>
<dbReference type="GO" id="GO:0008233">
    <property type="term" value="F:peptidase activity"/>
    <property type="evidence" value="ECO:0007669"/>
    <property type="project" value="UniProtKB-KW"/>
</dbReference>
<evidence type="ECO:0000313" key="3">
    <source>
        <dbReference type="Proteomes" id="UP001180845"/>
    </source>
</evidence>
<dbReference type="AlphaFoldDB" id="A0AAE3ZCY1"/>
<keyword evidence="1" id="KW-0472">Membrane</keyword>
<dbReference type="EMBL" id="JAVDXW010000001">
    <property type="protein sequence ID" value="MDR7301426.1"/>
    <property type="molecule type" value="Genomic_DNA"/>
</dbReference>